<dbReference type="Proteomes" id="UP000325055">
    <property type="component" value="Unassembled WGS sequence"/>
</dbReference>
<evidence type="ECO:0000313" key="2">
    <source>
        <dbReference type="EMBL" id="RGS34760.1"/>
    </source>
</evidence>
<accession>A0A412ID35</accession>
<evidence type="ECO:0000313" key="1">
    <source>
        <dbReference type="EMBL" id="KAA5407090.1"/>
    </source>
</evidence>
<dbReference type="RefSeq" id="WP_007214648.1">
    <property type="nucleotide sequence ID" value="NZ_JADNFX010000011.1"/>
</dbReference>
<proteinExistence type="predicted"/>
<comment type="caution">
    <text evidence="2">The sequence shown here is derived from an EMBL/GenBank/DDBJ whole genome shotgun (WGS) entry which is preliminary data.</text>
</comment>
<dbReference type="PROSITE" id="PS51257">
    <property type="entry name" value="PROKAR_LIPOPROTEIN"/>
    <property type="match status" value="1"/>
</dbReference>
<dbReference type="EMBL" id="QRVJ01000020">
    <property type="protein sequence ID" value="RGS34760.1"/>
    <property type="molecule type" value="Genomic_DNA"/>
</dbReference>
<gene>
    <name evidence="2" type="ORF">DWX97_19040</name>
    <name evidence="1" type="ORF">F2Y86_16250</name>
</gene>
<dbReference type="EMBL" id="VVYW01000013">
    <property type="protein sequence ID" value="KAA5407090.1"/>
    <property type="molecule type" value="Genomic_DNA"/>
</dbReference>
<dbReference type="Proteomes" id="UP000283341">
    <property type="component" value="Unassembled WGS sequence"/>
</dbReference>
<dbReference type="AlphaFoldDB" id="A0A412ID35"/>
<reference evidence="1 4" key="2">
    <citation type="journal article" date="2019" name="Nat. Med.">
        <title>A library of human gut bacterial isolates paired with longitudinal multiomics data enables mechanistic microbiome research.</title>
        <authorList>
            <person name="Poyet M."/>
            <person name="Groussin M."/>
            <person name="Gibbons S.M."/>
            <person name="Avila-Pacheco J."/>
            <person name="Jiang X."/>
            <person name="Kearney S.M."/>
            <person name="Perrotta A.R."/>
            <person name="Berdy B."/>
            <person name="Zhao S."/>
            <person name="Lieberman T.D."/>
            <person name="Swanson P.K."/>
            <person name="Smith M."/>
            <person name="Roesemann S."/>
            <person name="Alexander J.E."/>
            <person name="Rich S.A."/>
            <person name="Livny J."/>
            <person name="Vlamakis H."/>
            <person name="Clish C."/>
            <person name="Bullock K."/>
            <person name="Deik A."/>
            <person name="Scott J."/>
            <person name="Pierce K.A."/>
            <person name="Xavier R.J."/>
            <person name="Alm E.J."/>
        </authorList>
    </citation>
    <scope>NUCLEOTIDE SEQUENCE [LARGE SCALE GENOMIC DNA]</scope>
    <source>
        <strain evidence="1 4">BIOML-A7</strain>
    </source>
</reference>
<organism evidence="2 3">
    <name type="scientific">Bacteroides cellulosilyticus</name>
    <dbReference type="NCBI Taxonomy" id="246787"/>
    <lineage>
        <taxon>Bacteria</taxon>
        <taxon>Pseudomonadati</taxon>
        <taxon>Bacteroidota</taxon>
        <taxon>Bacteroidia</taxon>
        <taxon>Bacteroidales</taxon>
        <taxon>Bacteroidaceae</taxon>
        <taxon>Bacteroides</taxon>
    </lineage>
</organism>
<protein>
    <submittedName>
        <fullName evidence="2">Uncharacterized protein</fullName>
    </submittedName>
</protein>
<evidence type="ECO:0000313" key="4">
    <source>
        <dbReference type="Proteomes" id="UP000325055"/>
    </source>
</evidence>
<evidence type="ECO:0000313" key="3">
    <source>
        <dbReference type="Proteomes" id="UP000283341"/>
    </source>
</evidence>
<sequence length="369" mass="42661">MRYINSLIITFLCSLFLVGCGDEEYIRIESLSAMGDEFYCNQKVKLWMCVESSDLWHTDYEWGCDGGKLTQPQGLDEMTWQAPNKPGTYKVWCVAKVGDKKERREHSLYVSSYFFEKFETAKPPSSFSYQSSSKSSIAQETLPDGTKNSYLEIYASSATEVERYIRRTFGDPELCTPFYSRIKLGFVKNMPEDRIAVGTKKSENTLRYRWTFDYNIENGEGYVTYLDFRWYPTICKSGLNTKAETIVLDGTPAVTGEYNIQIQFQYQNNTTLKKNTYTYYYYSEKLNQFKNGTYETVSLGVDEEHNVLVYLSGVEVLNLPVLKDKTVELGWTGEHYIKQWDIYYINGDKGNNAPVMYYDDGYASTAVLK</sequence>
<reference evidence="2 3" key="1">
    <citation type="submission" date="2018-08" db="EMBL/GenBank/DDBJ databases">
        <title>A genome reference for cultivated species of the human gut microbiota.</title>
        <authorList>
            <person name="Zou Y."/>
            <person name="Xue W."/>
            <person name="Luo G."/>
        </authorList>
    </citation>
    <scope>NUCLEOTIDE SEQUENCE [LARGE SCALE GENOMIC DNA]</scope>
    <source>
        <strain evidence="2 3">AF22-3AC</strain>
    </source>
</reference>
<name>A0A412ID35_9BACE</name>